<dbReference type="EMBL" id="CADEAL010004402">
    <property type="protein sequence ID" value="CAB1458822.1"/>
    <property type="molecule type" value="Genomic_DNA"/>
</dbReference>
<organism evidence="1 2">
    <name type="scientific">Pleuronectes platessa</name>
    <name type="common">European plaice</name>
    <dbReference type="NCBI Taxonomy" id="8262"/>
    <lineage>
        <taxon>Eukaryota</taxon>
        <taxon>Metazoa</taxon>
        <taxon>Chordata</taxon>
        <taxon>Craniata</taxon>
        <taxon>Vertebrata</taxon>
        <taxon>Euteleostomi</taxon>
        <taxon>Actinopterygii</taxon>
        <taxon>Neopterygii</taxon>
        <taxon>Teleostei</taxon>
        <taxon>Neoteleostei</taxon>
        <taxon>Acanthomorphata</taxon>
        <taxon>Carangaria</taxon>
        <taxon>Pleuronectiformes</taxon>
        <taxon>Pleuronectoidei</taxon>
        <taxon>Pleuronectidae</taxon>
        <taxon>Pleuronectes</taxon>
    </lineage>
</organism>
<sequence length="216" mass="25003">MEDLLVSCLRSDREEPQQLTLLLWLLMILEQEVQFSVSHLRLFVRQRESRPADVLSVSYQRGVSRSAGLRRDLDLSSVYHSSISMAPFRRLTVHLMMCRQRGEARWRRVPEQVNSDTFPEARSHHRRAGVMKKDKAEKRLWANWGLCSSLPGCLSDKLCVCSPWWSYVFVVICGRCGWTSRWTGLWVKDDEIGERDGWPQIRVEAAASEQPGAARE</sequence>
<evidence type="ECO:0000313" key="1">
    <source>
        <dbReference type="EMBL" id="CAB1458822.1"/>
    </source>
</evidence>
<comment type="caution">
    <text evidence="1">The sequence shown here is derived from an EMBL/GenBank/DDBJ whole genome shotgun (WGS) entry which is preliminary data.</text>
</comment>
<evidence type="ECO:0000313" key="2">
    <source>
        <dbReference type="Proteomes" id="UP001153269"/>
    </source>
</evidence>
<proteinExistence type="predicted"/>
<dbReference type="AlphaFoldDB" id="A0A9N7ZD74"/>
<protein>
    <submittedName>
        <fullName evidence="1">Uncharacterized protein</fullName>
    </submittedName>
</protein>
<gene>
    <name evidence="1" type="ORF">PLEPLA_LOCUS46655</name>
</gene>
<accession>A0A9N7ZD74</accession>
<reference evidence="1" key="1">
    <citation type="submission" date="2020-03" db="EMBL/GenBank/DDBJ databases">
        <authorList>
            <person name="Weist P."/>
        </authorList>
    </citation>
    <scope>NUCLEOTIDE SEQUENCE</scope>
</reference>
<dbReference type="Proteomes" id="UP001153269">
    <property type="component" value="Unassembled WGS sequence"/>
</dbReference>
<name>A0A9N7ZD74_PLEPL</name>
<keyword evidence="2" id="KW-1185">Reference proteome</keyword>